<feature type="domain" description="ATPase V1 complex subunit H C-terminal" evidence="7">
    <location>
        <begin position="1006"/>
        <end position="1140"/>
    </location>
</feature>
<keyword evidence="2" id="KW-0813">Transport</keyword>
<dbReference type="GO" id="GO:0000221">
    <property type="term" value="C:vacuolar proton-transporting V-type ATPase, V1 domain"/>
    <property type="evidence" value="ECO:0007669"/>
    <property type="project" value="InterPro"/>
</dbReference>
<sequence>MADHLLALKVMRVSRPSLSAHPLPFFSDSTALAAHARASPLSLESQPLDGIPSTLRDLAQSQVLLLPEAFGSISLGETFTSALCINNESAHTVLGSHLLVEIQTASTKTVLGQVGGIDSRLEPGQMFSLVVSHEMKELGQHVLVCTVGYHVPPALRNNSIPPEDPIHIPRSPSALLNRNERNKVFLEVHVQNLTTKPLYFEKIQFECAEGWVLADANPKSVSNSGSESDSGSKTNETSLRPQDTRQYLYILVATPAATPSFPIPYPPGTIIALGRLDMSWRSSFGEPGRLLTSMLSRKIPLPPAPQPAPAIPLHLQQQRQQTGRPGSPVPYKPRTGSMSRPMSPGPVPASGTVSLASAVSGSVAGTVALKTLGGAAKDVQVDLVVTEIPSTIYLDRPFKIKCAVGALAPLPIPPADQLIDTSTEAPEKPTRQIVLTIQHTHHSSLRPIPQATAPPMAPEVASPRALLSALTSPGVSTPRGGTSVPAPAPDLGTLLQSDLGQPTGLPPPYSDKAPIESPVFLGPSSRVLEPVVISEPAPMPTEGPLVQLAKKEKEGKGEGWVDVELEFVAVKGVGIVRIGGVRVFGEGGVLLGEWDVLGEVSSTALKPRSTISSEGPFGWYFEHLFEISITSISSSDLERFAKPVSGAITLILKSFRGVRKRHDDRAPERDLFGSSRLRLRHVNCTCVQLVSRRASHPDSVEEFIMGGTYQRAGQISTEDLSQLKKIDKQPPSKLNSVLMGEGPQYAFLFTSILKKLARTEPTQAVLVMIGDALIDHEERVGLFLRTSDQDPELPFDPLVKALDSDDEFVRLKSAQILTALLAPSTNAPPPEHVITPFLHKLSVNIHSSSPNAQDVSLQCLAALLSIRSARSLAWQNQNREIIRGLVKILKGPPVPVPQTAYLAGYAMWLLSFDQAVAEGINTEFDVIPVLVGIAQGAGKEKVIRTRYDEYGQNLATKAPTANLPSMLVAKLLPFCKNLATRKWTDEEILDDITFLRDLLQQNFESLTTYDEYTSELASGHLSWSPVHESEAFWKENAARLDEKDFAQLKRLVELLKTSQSSTVLAVAAHDLGQYVKHHDRGKKYVVQLSVPLGDDQAYLFDRAVTKLGGKARVMELMSHPDADVRYRALLSVQRLVSTPWVVA</sequence>
<dbReference type="InterPro" id="IPR011989">
    <property type="entry name" value="ARM-like"/>
</dbReference>
<proteinExistence type="inferred from homology"/>
<dbReference type="Pfam" id="PF06159">
    <property type="entry name" value="TRAPPC13_N"/>
    <property type="match status" value="1"/>
</dbReference>
<dbReference type="Gene3D" id="1.25.40.150">
    <property type="entry name" value="V-type ATPase, subunit H, C-terminal domain"/>
    <property type="match status" value="2"/>
</dbReference>
<dbReference type="AlphaFoldDB" id="A0A8H7H3G0"/>
<evidence type="ECO:0000313" key="10">
    <source>
        <dbReference type="Proteomes" id="UP000650582"/>
    </source>
</evidence>
<dbReference type="PANTHER" id="PTHR10698">
    <property type="entry name" value="V-TYPE PROTON ATPASE SUBUNIT H"/>
    <property type="match status" value="1"/>
</dbReference>
<dbReference type="GO" id="GO:0000329">
    <property type="term" value="C:fungal-type vacuole membrane"/>
    <property type="evidence" value="ECO:0007669"/>
    <property type="project" value="TreeGrafter"/>
</dbReference>
<feature type="domain" description="Trafficking protein particle complex subunit 13 N-terminal" evidence="6">
    <location>
        <begin position="4"/>
        <end position="151"/>
    </location>
</feature>
<feature type="domain" description="Trafficking protein particle complex subunit 13 middle" evidence="8">
    <location>
        <begin position="177"/>
        <end position="300"/>
    </location>
</feature>
<evidence type="ECO:0000313" key="9">
    <source>
        <dbReference type="EMBL" id="KAF8674043.1"/>
    </source>
</evidence>
<dbReference type="InterPro" id="IPR011987">
    <property type="entry name" value="ATPase_V1-cplx_hsu_C"/>
</dbReference>
<dbReference type="Pfam" id="PF03224">
    <property type="entry name" value="V-ATPase_H_N"/>
    <property type="match status" value="1"/>
</dbReference>
<name>A0A8H7H3G0_9AGAM</name>
<dbReference type="Pfam" id="PF11698">
    <property type="entry name" value="V-ATPase_H_C"/>
    <property type="match status" value="1"/>
</dbReference>
<evidence type="ECO:0000259" key="7">
    <source>
        <dbReference type="Pfam" id="PF11698"/>
    </source>
</evidence>
<evidence type="ECO:0000256" key="4">
    <source>
        <dbReference type="ARBA" id="ARBA00023065"/>
    </source>
</evidence>
<feature type="region of interest" description="Disordered" evidence="5">
    <location>
        <begin position="218"/>
        <end position="240"/>
    </location>
</feature>
<dbReference type="GO" id="GO:0046961">
    <property type="term" value="F:proton-transporting ATPase activity, rotational mechanism"/>
    <property type="evidence" value="ECO:0007669"/>
    <property type="project" value="InterPro"/>
</dbReference>
<dbReference type="InterPro" id="IPR038497">
    <property type="entry name" value="ATPase_V1-cplx_hsu_C_sf"/>
</dbReference>
<organism evidence="9 10">
    <name type="scientific">Rhizoctonia solani</name>
    <dbReference type="NCBI Taxonomy" id="456999"/>
    <lineage>
        <taxon>Eukaryota</taxon>
        <taxon>Fungi</taxon>
        <taxon>Dikarya</taxon>
        <taxon>Basidiomycota</taxon>
        <taxon>Agaricomycotina</taxon>
        <taxon>Agaricomycetes</taxon>
        <taxon>Cantharellales</taxon>
        <taxon>Ceratobasidiaceae</taxon>
        <taxon>Rhizoctonia</taxon>
    </lineage>
</organism>
<dbReference type="InterPro" id="IPR055429">
    <property type="entry name" value="TRAPPC13_M"/>
</dbReference>
<dbReference type="InterPro" id="IPR055427">
    <property type="entry name" value="TRAPPC13_N"/>
</dbReference>
<gene>
    <name evidence="9" type="ORF">RHS04_07313</name>
</gene>
<evidence type="ECO:0000259" key="6">
    <source>
        <dbReference type="Pfam" id="PF06159"/>
    </source>
</evidence>
<dbReference type="SUPFAM" id="SSF48371">
    <property type="entry name" value="ARM repeat"/>
    <property type="match status" value="1"/>
</dbReference>
<keyword evidence="4" id="KW-0406">Ion transport</keyword>
<dbReference type="PANTHER" id="PTHR10698:SF0">
    <property type="entry name" value="V-TYPE PROTON ATPASE SUBUNIT H"/>
    <property type="match status" value="1"/>
</dbReference>
<dbReference type="EMBL" id="JACYCC010000131">
    <property type="protein sequence ID" value="KAF8674043.1"/>
    <property type="molecule type" value="Genomic_DNA"/>
</dbReference>
<dbReference type="Pfam" id="PF23647">
    <property type="entry name" value="TRAPPC13_M"/>
    <property type="match status" value="1"/>
</dbReference>
<reference evidence="9" key="1">
    <citation type="submission" date="2020-09" db="EMBL/GenBank/DDBJ databases">
        <title>Comparative genome analyses of four rice-infecting Rhizoctonia solani isolates reveal extensive enrichment of homogalacturonan modification genes.</title>
        <authorList>
            <person name="Lee D.-Y."/>
            <person name="Jeon J."/>
            <person name="Kim K.-T."/>
            <person name="Cheong K."/>
            <person name="Song H."/>
            <person name="Choi G."/>
            <person name="Ko J."/>
            <person name="Opiyo S.O."/>
            <person name="Zuo S."/>
            <person name="Madhav S."/>
            <person name="Lee Y.-H."/>
            <person name="Wang G.-L."/>
        </authorList>
    </citation>
    <scope>NUCLEOTIDE SEQUENCE</scope>
    <source>
        <strain evidence="9">AG1-IA YN-7</strain>
    </source>
</reference>
<evidence type="ECO:0000259" key="8">
    <source>
        <dbReference type="Pfam" id="PF23647"/>
    </source>
</evidence>
<feature type="region of interest" description="Disordered" evidence="5">
    <location>
        <begin position="302"/>
        <end position="349"/>
    </location>
</feature>
<feature type="compositionally biased region" description="Low complexity" evidence="5">
    <location>
        <begin position="220"/>
        <end position="232"/>
    </location>
</feature>
<feature type="region of interest" description="Disordered" evidence="5">
    <location>
        <begin position="439"/>
        <end position="511"/>
    </location>
</feature>
<keyword evidence="3" id="KW-0375">Hydrogen ion transport</keyword>
<comment type="caution">
    <text evidence="9">The sequence shown here is derived from an EMBL/GenBank/DDBJ whole genome shotgun (WGS) entry which is preliminary data.</text>
</comment>
<evidence type="ECO:0000256" key="2">
    <source>
        <dbReference type="ARBA" id="ARBA00022448"/>
    </source>
</evidence>
<evidence type="ECO:0000256" key="1">
    <source>
        <dbReference type="ARBA" id="ARBA00008613"/>
    </source>
</evidence>
<dbReference type="InterPro" id="IPR004908">
    <property type="entry name" value="ATPase_V1-cplx_hsu"/>
</dbReference>
<protein>
    <submittedName>
        <fullName evidence="9">V-ATPase subunit H</fullName>
    </submittedName>
</protein>
<dbReference type="Proteomes" id="UP000650582">
    <property type="component" value="Unassembled WGS sequence"/>
</dbReference>
<comment type="similarity">
    <text evidence="1">Belongs to the V-ATPase H subunit family.</text>
</comment>
<evidence type="ECO:0000256" key="5">
    <source>
        <dbReference type="SAM" id="MobiDB-lite"/>
    </source>
</evidence>
<dbReference type="Gene3D" id="1.25.10.10">
    <property type="entry name" value="Leucine-rich Repeat Variant"/>
    <property type="match status" value="1"/>
</dbReference>
<dbReference type="InterPro" id="IPR016024">
    <property type="entry name" value="ARM-type_fold"/>
</dbReference>
<evidence type="ECO:0000256" key="3">
    <source>
        <dbReference type="ARBA" id="ARBA00022781"/>
    </source>
</evidence>
<accession>A0A8H7H3G0</accession>